<dbReference type="AlphaFoldDB" id="A0A897N0S3"/>
<evidence type="ECO:0000313" key="3">
    <source>
        <dbReference type="Proteomes" id="UP000663525"/>
    </source>
</evidence>
<name>A0A897N0S3_9EURY</name>
<dbReference type="RefSeq" id="WP_229114423.1">
    <property type="nucleotide sequence ID" value="NZ_CP064787.1"/>
</dbReference>
<feature type="transmembrane region" description="Helical" evidence="1">
    <location>
        <begin position="145"/>
        <end position="167"/>
    </location>
</feature>
<dbReference type="Pfam" id="PF04307">
    <property type="entry name" value="YdjM"/>
    <property type="match status" value="1"/>
</dbReference>
<proteinExistence type="predicted"/>
<feature type="transmembrane region" description="Helical" evidence="1">
    <location>
        <begin position="62"/>
        <end position="82"/>
    </location>
</feature>
<keyword evidence="1" id="KW-1133">Transmembrane helix</keyword>
<keyword evidence="2" id="KW-0378">Hydrolase</keyword>
<accession>A0A897N0S3</accession>
<reference evidence="2" key="1">
    <citation type="submission" date="2020-11" db="EMBL/GenBank/DDBJ databases">
        <title>Carbohydrate-dependent, anaerobic sulfur respiration: A novel catabolism in halophilic archaea.</title>
        <authorList>
            <person name="Sorokin D.Y."/>
            <person name="Messina E."/>
            <person name="Smedile F."/>
            <person name="La Cono V."/>
            <person name="Hallsworth J.E."/>
            <person name="Yakimov M.M."/>
        </authorList>
    </citation>
    <scope>NUCLEOTIDE SEQUENCE</scope>
    <source>
        <strain evidence="2">HSR12-1</strain>
    </source>
</reference>
<keyword evidence="1" id="KW-0472">Membrane</keyword>
<protein>
    <submittedName>
        <fullName evidence="2">Membrane-bound metal-dependent hydrolase YbcI, DUF457 family</fullName>
    </submittedName>
</protein>
<dbReference type="GO" id="GO:0016787">
    <property type="term" value="F:hydrolase activity"/>
    <property type="evidence" value="ECO:0007669"/>
    <property type="project" value="UniProtKB-KW"/>
</dbReference>
<dbReference type="Proteomes" id="UP000663525">
    <property type="component" value="Chromosome"/>
</dbReference>
<sequence>MYRYGHYGAALAGYAPLGAVALALGFETAAVGGAVVAVGLAMVPDWDQKVPGIAHRGPTHTVAFASVVAAVLAVAGTAIAWASPELGPLVAVGAGSYFGSVGGVTILSHIAADALTPMGVKPFGDGERYSFDVCRADSTLGNYGLLTLGVLVAALAYALGAAVNGLLGT</sequence>
<feature type="transmembrane region" description="Helical" evidence="1">
    <location>
        <begin position="89"/>
        <end position="112"/>
    </location>
</feature>
<feature type="transmembrane region" description="Helical" evidence="1">
    <location>
        <begin position="12"/>
        <end position="42"/>
    </location>
</feature>
<dbReference type="GeneID" id="68854222"/>
<evidence type="ECO:0000313" key="2">
    <source>
        <dbReference type="EMBL" id="QSG04933.1"/>
    </source>
</evidence>
<dbReference type="EMBL" id="CP064787">
    <property type="protein sequence ID" value="QSG04933.1"/>
    <property type="molecule type" value="Genomic_DNA"/>
</dbReference>
<dbReference type="InterPro" id="IPR007404">
    <property type="entry name" value="YdjM-like"/>
</dbReference>
<gene>
    <name evidence="2" type="ORF">HSR121_0578</name>
</gene>
<organism evidence="2 3">
    <name type="scientific">Halapricum desulfuricans</name>
    <dbReference type="NCBI Taxonomy" id="2841257"/>
    <lineage>
        <taxon>Archaea</taxon>
        <taxon>Methanobacteriati</taxon>
        <taxon>Methanobacteriota</taxon>
        <taxon>Stenosarchaea group</taxon>
        <taxon>Halobacteria</taxon>
        <taxon>Halobacteriales</taxon>
        <taxon>Haloarculaceae</taxon>
        <taxon>Halapricum</taxon>
    </lineage>
</organism>
<evidence type="ECO:0000256" key="1">
    <source>
        <dbReference type="SAM" id="Phobius"/>
    </source>
</evidence>
<keyword evidence="1" id="KW-0812">Transmembrane</keyword>